<dbReference type="GO" id="GO:0008270">
    <property type="term" value="F:zinc ion binding"/>
    <property type="evidence" value="ECO:0007669"/>
    <property type="project" value="InterPro"/>
</dbReference>
<dbReference type="InterPro" id="IPR017226">
    <property type="entry name" value="BHMT-like"/>
</dbReference>
<dbReference type="GO" id="GO:0008168">
    <property type="term" value="F:methyltransferase activity"/>
    <property type="evidence" value="ECO:0007669"/>
    <property type="project" value="UniProtKB-KW"/>
</dbReference>
<feature type="domain" description="Hcy-binding" evidence="3">
    <location>
        <begin position="2"/>
        <end position="306"/>
    </location>
</feature>
<evidence type="ECO:0000256" key="1">
    <source>
        <dbReference type="ARBA" id="ARBA00022603"/>
    </source>
</evidence>
<name>A0A382ADM8_9ZZZZ</name>
<dbReference type="Pfam" id="PF02574">
    <property type="entry name" value="S-methyl_trans"/>
    <property type="match status" value="1"/>
</dbReference>
<evidence type="ECO:0000256" key="2">
    <source>
        <dbReference type="ARBA" id="ARBA00022679"/>
    </source>
</evidence>
<dbReference type="InterPro" id="IPR036589">
    <property type="entry name" value="HCY_dom_sf"/>
</dbReference>
<keyword evidence="1" id="KW-0489">Methyltransferase</keyword>
<dbReference type="GO" id="GO:0009086">
    <property type="term" value="P:methionine biosynthetic process"/>
    <property type="evidence" value="ECO:0007669"/>
    <property type="project" value="InterPro"/>
</dbReference>
<keyword evidence="2" id="KW-0808">Transferase</keyword>
<dbReference type="PROSITE" id="PS50970">
    <property type="entry name" value="HCY"/>
    <property type="match status" value="1"/>
</dbReference>
<organism evidence="4">
    <name type="scientific">marine metagenome</name>
    <dbReference type="NCBI Taxonomy" id="408172"/>
    <lineage>
        <taxon>unclassified sequences</taxon>
        <taxon>metagenomes</taxon>
        <taxon>ecological metagenomes</taxon>
    </lineage>
</organism>
<dbReference type="GO" id="GO:0032259">
    <property type="term" value="P:methylation"/>
    <property type="evidence" value="ECO:0007669"/>
    <property type="project" value="UniProtKB-KW"/>
</dbReference>
<proteinExistence type="predicted"/>
<dbReference type="PIRSF" id="PIRSF037505">
    <property type="entry name" value="Betaine_HMT"/>
    <property type="match status" value="1"/>
</dbReference>
<gene>
    <name evidence="4" type="ORF">METZ01_LOCUS152056</name>
</gene>
<dbReference type="AlphaFoldDB" id="A0A382ADM8"/>
<evidence type="ECO:0000259" key="3">
    <source>
        <dbReference type="PROSITE" id="PS50970"/>
    </source>
</evidence>
<dbReference type="EMBL" id="UINC01024806">
    <property type="protein sequence ID" value="SVA99202.1"/>
    <property type="molecule type" value="Genomic_DNA"/>
</dbReference>
<reference evidence="4" key="1">
    <citation type="submission" date="2018-05" db="EMBL/GenBank/DDBJ databases">
        <authorList>
            <person name="Lanie J.A."/>
            <person name="Ng W.-L."/>
            <person name="Kazmierczak K.M."/>
            <person name="Andrzejewski T.M."/>
            <person name="Davidsen T.M."/>
            <person name="Wayne K.J."/>
            <person name="Tettelin H."/>
            <person name="Glass J.I."/>
            <person name="Rusch D."/>
            <person name="Podicherti R."/>
            <person name="Tsui H.-C.T."/>
            <person name="Winkler M.E."/>
        </authorList>
    </citation>
    <scope>NUCLEOTIDE SEQUENCE</scope>
</reference>
<accession>A0A382ADM8</accession>
<dbReference type="Gene3D" id="3.20.20.330">
    <property type="entry name" value="Homocysteine-binding-like domain"/>
    <property type="match status" value="1"/>
</dbReference>
<dbReference type="PANTHER" id="PTHR11103:SF18">
    <property type="entry name" value="SLR1189 PROTEIN"/>
    <property type="match status" value="1"/>
</dbReference>
<dbReference type="InterPro" id="IPR003726">
    <property type="entry name" value="HCY_dom"/>
</dbReference>
<protein>
    <recommendedName>
        <fullName evidence="3">Hcy-binding domain-containing protein</fullName>
    </recommendedName>
</protein>
<evidence type="ECO:0000313" key="4">
    <source>
        <dbReference type="EMBL" id="SVA99202.1"/>
    </source>
</evidence>
<dbReference type="PANTHER" id="PTHR11103">
    <property type="entry name" value="SLR1189 PROTEIN"/>
    <property type="match status" value="1"/>
</dbReference>
<sequence>MSTITELLNNNSIILLDGGVSTEIQQRGVAMDNEAWSALATRTHPGVVREVHEDYIRAGAQVITANTYSTARHVLESIGLGEETRAINTEAVQVARAARDNAASEPTWVAGSMSSFPPFNSPHDVTTGASAAANYEELAATLAEAGVDLIIAEMMRDFENAPMIIESALSVDLPVWIGYSACRTGDGANVRSYPWRRAGGSTVTHDFGELVKAITLLGGEAAGVMHSQVEDTGPALEILARHWPGPKLAYAETGHLVPPDWTFDEACSPEEYALATEGWITDYGIQIVGGCCGTRPEHIRRLRERLPRRLPA</sequence>
<dbReference type="SUPFAM" id="SSF82282">
    <property type="entry name" value="Homocysteine S-methyltransferase"/>
    <property type="match status" value="1"/>
</dbReference>